<protein>
    <recommendedName>
        <fullName evidence="3">DUF4177 domain-containing protein</fullName>
    </recommendedName>
</protein>
<evidence type="ECO:0008006" key="3">
    <source>
        <dbReference type="Google" id="ProtNLM"/>
    </source>
</evidence>
<dbReference type="KEGG" id="vg:16511406"/>
<evidence type="ECO:0000313" key="1">
    <source>
        <dbReference type="EMBL" id="BAN59684.1"/>
    </source>
</evidence>
<dbReference type="GeneID" id="16511406"/>
<organism evidence="1 2">
    <name type="scientific">Bacillus phage phiNIT1</name>
    <dbReference type="NCBI Taxonomy" id="207656"/>
    <lineage>
        <taxon>Viruses</taxon>
        <taxon>Duplodnaviria</taxon>
        <taxon>Heunggongvirae</taxon>
        <taxon>Uroviricota</taxon>
        <taxon>Caudoviricetes</taxon>
        <taxon>Herelleviridae</taxon>
        <taxon>Bastillevirinae</taxon>
        <taxon>Nitunavirus</taxon>
        <taxon>Nitunavirus NIT1</taxon>
    </lineage>
</organism>
<dbReference type="RefSeq" id="YP_008318452.1">
    <property type="nucleotide sequence ID" value="NC_021856.1"/>
</dbReference>
<dbReference type="EMBL" id="AP013029">
    <property type="protein sequence ID" value="BAN59684.1"/>
    <property type="molecule type" value="Genomic_DNA"/>
</dbReference>
<dbReference type="OrthoDB" id="35605at10239"/>
<accession>S6B1T0</accession>
<reference evidence="1 2" key="1">
    <citation type="submission" date="2013-02" db="EMBL/GenBank/DDBJ databases">
        <title>phiNIT1 genome sequensing.</title>
        <authorList>
            <person name="Ozaki T."/>
            <person name="Kaneko J."/>
        </authorList>
    </citation>
    <scope>NUCLEOTIDE SEQUENCE [LARGE SCALE GENOMIC DNA]</scope>
    <source>
        <strain evidence="1">PhiNIT1</strain>
    </source>
</reference>
<proteinExistence type="predicted"/>
<keyword evidence="2" id="KW-1185">Reference proteome</keyword>
<dbReference type="Proteomes" id="UP000014701">
    <property type="component" value="Segment"/>
</dbReference>
<name>S6B1T0_9CAUD</name>
<sequence length="66" mass="7761">MTQYKQFEYDSMTYHTGARGFSFFFRGETYFNFVDALNILGKEGWELVMLDRGDYILKREIVGGEA</sequence>
<gene>
    <name evidence="1" type="primary">orf66c</name>
</gene>
<evidence type="ECO:0000313" key="2">
    <source>
        <dbReference type="Proteomes" id="UP000014701"/>
    </source>
</evidence>